<dbReference type="EMBL" id="JARKIB010000065">
    <property type="protein sequence ID" value="KAJ7750647.1"/>
    <property type="molecule type" value="Genomic_DNA"/>
</dbReference>
<dbReference type="Proteomes" id="UP001215598">
    <property type="component" value="Unassembled WGS sequence"/>
</dbReference>
<protein>
    <recommendedName>
        <fullName evidence="1">BTB domain-containing protein</fullName>
    </recommendedName>
</protein>
<dbReference type="InterPro" id="IPR000210">
    <property type="entry name" value="BTB/POZ_dom"/>
</dbReference>
<feature type="domain" description="BTB" evidence="1">
    <location>
        <begin position="15"/>
        <end position="77"/>
    </location>
</feature>
<reference evidence="2" key="1">
    <citation type="submission" date="2023-03" db="EMBL/GenBank/DDBJ databases">
        <title>Massive genome expansion in bonnet fungi (Mycena s.s.) driven by repeated elements and novel gene families across ecological guilds.</title>
        <authorList>
            <consortium name="Lawrence Berkeley National Laboratory"/>
            <person name="Harder C.B."/>
            <person name="Miyauchi S."/>
            <person name="Viragh M."/>
            <person name="Kuo A."/>
            <person name="Thoen E."/>
            <person name="Andreopoulos B."/>
            <person name="Lu D."/>
            <person name="Skrede I."/>
            <person name="Drula E."/>
            <person name="Henrissat B."/>
            <person name="Morin E."/>
            <person name="Kohler A."/>
            <person name="Barry K."/>
            <person name="LaButti K."/>
            <person name="Morin E."/>
            <person name="Salamov A."/>
            <person name="Lipzen A."/>
            <person name="Mereny Z."/>
            <person name="Hegedus B."/>
            <person name="Baldrian P."/>
            <person name="Stursova M."/>
            <person name="Weitz H."/>
            <person name="Taylor A."/>
            <person name="Grigoriev I.V."/>
            <person name="Nagy L.G."/>
            <person name="Martin F."/>
            <person name="Kauserud H."/>
        </authorList>
    </citation>
    <scope>NUCLEOTIDE SEQUENCE</scope>
    <source>
        <strain evidence="2">CBHHK182m</strain>
    </source>
</reference>
<gene>
    <name evidence="2" type="ORF">B0H16DRAFT_1842785</name>
</gene>
<evidence type="ECO:0000259" key="1">
    <source>
        <dbReference type="PROSITE" id="PS50097"/>
    </source>
</evidence>
<dbReference type="AlphaFoldDB" id="A0AAD7IWB1"/>
<organism evidence="2 3">
    <name type="scientific">Mycena metata</name>
    <dbReference type="NCBI Taxonomy" id="1033252"/>
    <lineage>
        <taxon>Eukaryota</taxon>
        <taxon>Fungi</taxon>
        <taxon>Dikarya</taxon>
        <taxon>Basidiomycota</taxon>
        <taxon>Agaricomycotina</taxon>
        <taxon>Agaricomycetes</taxon>
        <taxon>Agaricomycetidae</taxon>
        <taxon>Agaricales</taxon>
        <taxon>Marasmiineae</taxon>
        <taxon>Mycenaceae</taxon>
        <taxon>Mycena</taxon>
    </lineage>
</organism>
<evidence type="ECO:0000313" key="3">
    <source>
        <dbReference type="Proteomes" id="UP001215598"/>
    </source>
</evidence>
<accession>A0AAD7IWB1</accession>
<dbReference type="PROSITE" id="PS50097">
    <property type="entry name" value="BTB"/>
    <property type="match status" value="1"/>
</dbReference>
<comment type="caution">
    <text evidence="2">The sequence shown here is derived from an EMBL/GenBank/DDBJ whole genome shotgun (WGS) entry which is preliminary data.</text>
</comment>
<dbReference type="Pfam" id="PF00651">
    <property type="entry name" value="BTB"/>
    <property type="match status" value="1"/>
</dbReference>
<evidence type="ECO:0000313" key="2">
    <source>
        <dbReference type="EMBL" id="KAJ7750647.1"/>
    </source>
</evidence>
<keyword evidence="3" id="KW-1185">Reference proteome</keyword>
<proteinExistence type="predicted"/>
<sequence length="246" mass="27447">MAASEISQRFSAADADITIASSDGVLFKLHRKNLEFHSDIFANAADTTPRDADSGAGDIMQLSESADVLDLLFQYMYRQPQPVLKDVQFEVCAGLAEAAENVPLFSRKLEQLFLPKILGSGGKAHSRAFQCQEICEKADAARLSMGLPVAQAVKTLTPDTFVKWAEFYDYWHERSRAILATYCIRDKDAKADNNTVAVCITEHNPCYTHRAELRKITRNGYALDLELNKLLEIKFTCCSQQLSQGE</sequence>
<name>A0AAD7IWB1_9AGAR</name>